<evidence type="ECO:0000313" key="1">
    <source>
        <dbReference type="EMBL" id="HIX85097.1"/>
    </source>
</evidence>
<accession>A0A9D1XNX9</accession>
<proteinExistence type="predicted"/>
<organism evidence="1 2">
    <name type="scientific">Candidatus Parabacteroides intestinigallinarum</name>
    <dbReference type="NCBI Taxonomy" id="2838722"/>
    <lineage>
        <taxon>Bacteria</taxon>
        <taxon>Pseudomonadati</taxon>
        <taxon>Bacteroidota</taxon>
        <taxon>Bacteroidia</taxon>
        <taxon>Bacteroidales</taxon>
        <taxon>Tannerellaceae</taxon>
        <taxon>Parabacteroides</taxon>
    </lineage>
</organism>
<gene>
    <name evidence="1" type="ORF">H9848_00570</name>
</gene>
<dbReference type="Proteomes" id="UP000823847">
    <property type="component" value="Unassembled WGS sequence"/>
</dbReference>
<dbReference type="AlphaFoldDB" id="A0A9D1XNX9"/>
<reference evidence="1" key="2">
    <citation type="submission" date="2021-04" db="EMBL/GenBank/DDBJ databases">
        <authorList>
            <person name="Gilroy R."/>
        </authorList>
    </citation>
    <scope>NUCLEOTIDE SEQUENCE</scope>
    <source>
        <strain evidence="1">ChiHecec2B26-12326</strain>
    </source>
</reference>
<name>A0A9D1XNX9_9BACT</name>
<dbReference type="EMBL" id="DXEN01000005">
    <property type="protein sequence ID" value="HIX85097.1"/>
    <property type="molecule type" value="Genomic_DNA"/>
</dbReference>
<reference evidence="1" key="1">
    <citation type="journal article" date="2021" name="PeerJ">
        <title>Extensive microbial diversity within the chicken gut microbiome revealed by metagenomics and culture.</title>
        <authorList>
            <person name="Gilroy R."/>
            <person name="Ravi A."/>
            <person name="Getino M."/>
            <person name="Pursley I."/>
            <person name="Horton D.L."/>
            <person name="Alikhan N.F."/>
            <person name="Baker D."/>
            <person name="Gharbi K."/>
            <person name="Hall N."/>
            <person name="Watson M."/>
            <person name="Adriaenssens E.M."/>
            <person name="Foster-Nyarko E."/>
            <person name="Jarju S."/>
            <person name="Secka A."/>
            <person name="Antonio M."/>
            <person name="Oren A."/>
            <person name="Chaudhuri R.R."/>
            <person name="La Ragione R."/>
            <person name="Hildebrand F."/>
            <person name="Pallen M.J."/>
        </authorList>
    </citation>
    <scope>NUCLEOTIDE SEQUENCE</scope>
    <source>
        <strain evidence="1">ChiHecec2B26-12326</strain>
    </source>
</reference>
<sequence>METKAVRKKKLTKEEFRALMPNKLNKLGLWLVEHYNDEPRVDTSAMSKTEKASYMRAVLK</sequence>
<protein>
    <submittedName>
        <fullName evidence="1">Uncharacterized protein</fullName>
    </submittedName>
</protein>
<comment type="caution">
    <text evidence="1">The sequence shown here is derived from an EMBL/GenBank/DDBJ whole genome shotgun (WGS) entry which is preliminary data.</text>
</comment>
<evidence type="ECO:0000313" key="2">
    <source>
        <dbReference type="Proteomes" id="UP000823847"/>
    </source>
</evidence>